<dbReference type="SMART" id="SM00420">
    <property type="entry name" value="HTH_DEOR"/>
    <property type="match status" value="1"/>
</dbReference>
<dbReference type="PROSITE" id="PS51000">
    <property type="entry name" value="HTH_DEOR_2"/>
    <property type="match status" value="1"/>
</dbReference>
<dbReference type="InterPro" id="IPR001034">
    <property type="entry name" value="DeoR_HTH"/>
</dbReference>
<dbReference type="PANTHER" id="PTHR30363">
    <property type="entry name" value="HTH-TYPE TRANSCRIPTIONAL REGULATOR SRLR-RELATED"/>
    <property type="match status" value="1"/>
</dbReference>
<dbReference type="SUPFAM" id="SSF46785">
    <property type="entry name" value="Winged helix' DNA-binding domain"/>
    <property type="match status" value="1"/>
</dbReference>
<keyword evidence="2" id="KW-0678">Repressor</keyword>
<sequence length="269" mass="29872">MNISEPRTKKMRGAGIMIKRERLNIIMGMLQQKPTVTVNELANNLDASTSTIRRDLLTLQSEGKVLRSYGSAELSSSDNIELSYLFRKQEHEREKQTIAEIASTFLGNNQALFIDSSSTASFLAPYLAPLENVIVITNGLRVAAALDNIPSVKTYLTGGALKYRSGSLLGETSIEYVDDFNADLFFFSGVGVTPGYVFMSSQRQSVLKREMVARARKSILLVDHSKFGKRGFYRLMPTNRVAAVITDAKPAADFMTFAQKSDIEVLYDE</sequence>
<dbReference type="PROSITE" id="PS00894">
    <property type="entry name" value="HTH_DEOR_1"/>
    <property type="match status" value="1"/>
</dbReference>
<evidence type="ECO:0000256" key="4">
    <source>
        <dbReference type="ARBA" id="ARBA00023125"/>
    </source>
</evidence>
<dbReference type="InterPro" id="IPR050313">
    <property type="entry name" value="Carb_Metab_HTH_regulators"/>
</dbReference>
<dbReference type="STRING" id="1231336.L248_0550"/>
<name>U4TS91_9LACO</name>
<dbReference type="Pfam" id="PF08220">
    <property type="entry name" value="HTH_DeoR"/>
    <property type="match status" value="1"/>
</dbReference>
<dbReference type="PRINTS" id="PR00037">
    <property type="entry name" value="HTHLACR"/>
</dbReference>
<evidence type="ECO:0000256" key="1">
    <source>
        <dbReference type="ARBA" id="ARBA00021390"/>
    </source>
</evidence>
<dbReference type="Proteomes" id="UP000030647">
    <property type="component" value="Unassembled WGS sequence"/>
</dbReference>
<evidence type="ECO:0000259" key="7">
    <source>
        <dbReference type="PROSITE" id="PS51000"/>
    </source>
</evidence>
<dbReference type="GO" id="GO:0003677">
    <property type="term" value="F:DNA binding"/>
    <property type="evidence" value="ECO:0007669"/>
    <property type="project" value="UniProtKB-KW"/>
</dbReference>
<organism evidence="8 9">
    <name type="scientific">Schleiferilactobacillus shenzhenensis LY-73</name>
    <dbReference type="NCBI Taxonomy" id="1231336"/>
    <lineage>
        <taxon>Bacteria</taxon>
        <taxon>Bacillati</taxon>
        <taxon>Bacillota</taxon>
        <taxon>Bacilli</taxon>
        <taxon>Lactobacillales</taxon>
        <taxon>Lactobacillaceae</taxon>
        <taxon>Schleiferilactobacillus</taxon>
    </lineage>
</organism>
<dbReference type="InterPro" id="IPR014036">
    <property type="entry name" value="DeoR-like_C"/>
</dbReference>
<dbReference type="InterPro" id="IPR037171">
    <property type="entry name" value="NagB/RpiA_transferase-like"/>
</dbReference>
<dbReference type="AlphaFoldDB" id="U4TS91"/>
<evidence type="ECO:0000256" key="6">
    <source>
        <dbReference type="ARBA" id="ARBA00024937"/>
    </source>
</evidence>
<dbReference type="GO" id="GO:0003700">
    <property type="term" value="F:DNA-binding transcription factor activity"/>
    <property type="evidence" value="ECO:0007669"/>
    <property type="project" value="InterPro"/>
</dbReference>
<accession>U4TS91</accession>
<dbReference type="eggNOG" id="COG1349">
    <property type="taxonomic scope" value="Bacteria"/>
</dbReference>
<dbReference type="SUPFAM" id="SSF100950">
    <property type="entry name" value="NagB/RpiA/CoA transferase-like"/>
    <property type="match status" value="1"/>
</dbReference>
<dbReference type="Pfam" id="PF00455">
    <property type="entry name" value="DeoRC"/>
    <property type="match status" value="1"/>
</dbReference>
<keyword evidence="9" id="KW-1185">Reference proteome</keyword>
<comment type="function">
    <text evidence="6">Repressor of the lactose catabolism operon. Galactose-6-phosphate is the inducer.</text>
</comment>
<gene>
    <name evidence="8" type="ORF">L248_0550</name>
</gene>
<keyword evidence="3" id="KW-0805">Transcription regulation</keyword>
<dbReference type="InterPro" id="IPR018356">
    <property type="entry name" value="Tscrpt_reg_HTH_DeoR_CS"/>
</dbReference>
<dbReference type="InterPro" id="IPR036388">
    <property type="entry name" value="WH-like_DNA-bd_sf"/>
</dbReference>
<evidence type="ECO:0000313" key="8">
    <source>
        <dbReference type="EMBL" id="ERL64773.1"/>
    </source>
</evidence>
<proteinExistence type="predicted"/>
<protein>
    <recommendedName>
        <fullName evidence="1">Lactose phosphotransferase system repressor</fullName>
    </recommendedName>
</protein>
<evidence type="ECO:0000256" key="2">
    <source>
        <dbReference type="ARBA" id="ARBA00022491"/>
    </source>
</evidence>
<reference evidence="9" key="1">
    <citation type="journal article" date="2013" name="Genome Announc.">
        <title>Whole-Genome Sequencing of Lactobacillus shenzhenensis Strain LY-73T.</title>
        <authorList>
            <person name="Lin Z."/>
            <person name="Liu Z."/>
            <person name="Yang R."/>
            <person name="Zou Y."/>
            <person name="Wan D."/>
            <person name="Chen J."/>
            <person name="Guo M."/>
            <person name="Zhao J."/>
            <person name="Fang C."/>
            <person name="Yang R."/>
            <person name="Liu F."/>
        </authorList>
    </citation>
    <scope>NUCLEOTIDE SEQUENCE [LARGE SCALE GENOMIC DNA]</scope>
    <source>
        <strain evidence="9">LY-73</strain>
    </source>
</reference>
<dbReference type="HOGENOM" id="CLU_060699_1_0_9"/>
<dbReference type="InterPro" id="IPR036390">
    <property type="entry name" value="WH_DNA-bd_sf"/>
</dbReference>
<keyword evidence="5" id="KW-0804">Transcription</keyword>
<evidence type="ECO:0000313" key="9">
    <source>
        <dbReference type="Proteomes" id="UP000030647"/>
    </source>
</evidence>
<dbReference type="Gene3D" id="3.40.50.1360">
    <property type="match status" value="1"/>
</dbReference>
<dbReference type="SMART" id="SM01134">
    <property type="entry name" value="DeoRC"/>
    <property type="match status" value="1"/>
</dbReference>
<evidence type="ECO:0000256" key="5">
    <source>
        <dbReference type="ARBA" id="ARBA00023163"/>
    </source>
</evidence>
<keyword evidence="4" id="KW-0238">DNA-binding</keyword>
<feature type="domain" description="HTH deoR-type" evidence="7">
    <location>
        <begin position="19"/>
        <end position="74"/>
    </location>
</feature>
<dbReference type="EMBL" id="KI271592">
    <property type="protein sequence ID" value="ERL64773.1"/>
    <property type="molecule type" value="Genomic_DNA"/>
</dbReference>
<dbReference type="Gene3D" id="1.10.10.10">
    <property type="entry name" value="Winged helix-like DNA-binding domain superfamily/Winged helix DNA-binding domain"/>
    <property type="match status" value="1"/>
</dbReference>
<evidence type="ECO:0000256" key="3">
    <source>
        <dbReference type="ARBA" id="ARBA00023015"/>
    </source>
</evidence>
<dbReference type="PANTHER" id="PTHR30363:SF4">
    <property type="entry name" value="GLYCEROL-3-PHOSPHATE REGULON REPRESSOR"/>
    <property type="match status" value="1"/>
</dbReference>